<gene>
    <name evidence="1" type="ORF">DAETH_03400</name>
</gene>
<dbReference type="CDD" id="cd22231">
    <property type="entry name" value="RHH_NikR_HicB-like"/>
    <property type="match status" value="1"/>
</dbReference>
<protein>
    <recommendedName>
        <fullName evidence="3">Programmed cell death antitoxin YdcD</fullName>
    </recommendedName>
</protein>
<dbReference type="SUPFAM" id="SSF47598">
    <property type="entry name" value="Ribbon-helix-helix"/>
    <property type="match status" value="1"/>
</dbReference>
<sequence length="71" mass="8226">MKLSVSLPEPQIDFLDHYQRRHRLGSRSEVVQMALKLLQERALEEEYRAAGEEWQGSEDAVLWDRVSGDGL</sequence>
<dbReference type="Proteomes" id="UP001064971">
    <property type="component" value="Chromosome"/>
</dbReference>
<accession>A0ABN6RDV2</accession>
<reference evidence="1" key="1">
    <citation type="submission" date="2022-07" db="EMBL/GenBank/DDBJ databases">
        <title>Complete Genome Sequence of the Radioresistant Bacterium Deinococcus aetherius ST0316, Isolated from the Air Dust collected in Lower Stratosphere above Japan.</title>
        <authorList>
            <person name="Satoh K."/>
            <person name="Hagiwara K."/>
            <person name="Katsumata K."/>
            <person name="Kubo A."/>
            <person name="Yokobori S."/>
            <person name="Yamagishi A."/>
            <person name="Oono Y."/>
            <person name="Narumi I."/>
        </authorList>
    </citation>
    <scope>NUCLEOTIDE SEQUENCE</scope>
    <source>
        <strain evidence="1">ST0316</strain>
    </source>
</reference>
<evidence type="ECO:0000313" key="1">
    <source>
        <dbReference type="EMBL" id="BDP40371.1"/>
    </source>
</evidence>
<dbReference type="InterPro" id="IPR010985">
    <property type="entry name" value="Ribbon_hlx_hlx"/>
</dbReference>
<name>A0ABN6RDV2_9DEIO</name>
<dbReference type="Gene3D" id="1.10.1220.10">
    <property type="entry name" value="Met repressor-like"/>
    <property type="match status" value="1"/>
</dbReference>
<proteinExistence type="predicted"/>
<evidence type="ECO:0000313" key="2">
    <source>
        <dbReference type="Proteomes" id="UP001064971"/>
    </source>
</evidence>
<dbReference type="InterPro" id="IPR013321">
    <property type="entry name" value="Arc_rbn_hlx_hlx"/>
</dbReference>
<evidence type="ECO:0008006" key="3">
    <source>
        <dbReference type="Google" id="ProtNLM"/>
    </source>
</evidence>
<dbReference type="EMBL" id="AP026560">
    <property type="protein sequence ID" value="BDP40371.1"/>
    <property type="molecule type" value="Genomic_DNA"/>
</dbReference>
<dbReference type="RefSeq" id="WP_264776234.1">
    <property type="nucleotide sequence ID" value="NZ_AP026560.1"/>
</dbReference>
<organism evidence="1 2">
    <name type="scientific">Deinococcus aetherius</name>
    <dbReference type="NCBI Taxonomy" id="200252"/>
    <lineage>
        <taxon>Bacteria</taxon>
        <taxon>Thermotogati</taxon>
        <taxon>Deinococcota</taxon>
        <taxon>Deinococci</taxon>
        <taxon>Deinococcales</taxon>
        <taxon>Deinococcaceae</taxon>
        <taxon>Deinococcus</taxon>
    </lineage>
</organism>
<keyword evidence="2" id="KW-1185">Reference proteome</keyword>